<evidence type="ECO:0000259" key="2">
    <source>
        <dbReference type="PROSITE" id="PS50873"/>
    </source>
</evidence>
<reference evidence="3 4" key="1">
    <citation type="submission" date="2019-01" db="EMBL/GenBank/DDBJ databases">
        <title>Sequencing of cultivated peanut Arachis hypogaea provides insights into genome evolution and oil improvement.</title>
        <authorList>
            <person name="Chen X."/>
        </authorList>
    </citation>
    <scope>NUCLEOTIDE SEQUENCE [LARGE SCALE GENOMIC DNA]</scope>
    <source>
        <strain evidence="4">cv. Fuhuasheng</strain>
        <tissue evidence="3">Leaves</tissue>
    </source>
</reference>
<dbReference type="AlphaFoldDB" id="A0A445BAC7"/>
<dbReference type="PANTHER" id="PTHR38530">
    <property type="entry name" value="OS06G0468300 PROTEIN"/>
    <property type="match status" value="1"/>
</dbReference>
<dbReference type="SUPFAM" id="SSF48113">
    <property type="entry name" value="Heme-dependent peroxidases"/>
    <property type="match status" value="1"/>
</dbReference>
<comment type="similarity">
    <text evidence="1">Belongs to the peroxidase family.</text>
</comment>
<proteinExistence type="inferred from homology"/>
<evidence type="ECO:0000256" key="1">
    <source>
        <dbReference type="RuleBase" id="RU004241"/>
    </source>
</evidence>
<dbReference type="PROSITE" id="PS50873">
    <property type="entry name" value="PEROXIDASE_4"/>
    <property type="match status" value="1"/>
</dbReference>
<dbReference type="Gene3D" id="3.40.50.2000">
    <property type="entry name" value="Glycogen Phosphorylase B"/>
    <property type="match status" value="1"/>
</dbReference>
<dbReference type="GO" id="GO:0006979">
    <property type="term" value="P:response to oxidative stress"/>
    <property type="evidence" value="ECO:0007669"/>
    <property type="project" value="InterPro"/>
</dbReference>
<dbReference type="InterPro" id="IPR002016">
    <property type="entry name" value="Haem_peroxidase"/>
</dbReference>
<evidence type="ECO:0000313" key="3">
    <source>
        <dbReference type="EMBL" id="RYR35635.1"/>
    </source>
</evidence>
<evidence type="ECO:0000313" key="4">
    <source>
        <dbReference type="Proteomes" id="UP000289738"/>
    </source>
</evidence>
<dbReference type="Proteomes" id="UP000289738">
    <property type="component" value="Chromosome A10"/>
</dbReference>
<organism evidence="3 4">
    <name type="scientific">Arachis hypogaea</name>
    <name type="common">Peanut</name>
    <dbReference type="NCBI Taxonomy" id="3818"/>
    <lineage>
        <taxon>Eukaryota</taxon>
        <taxon>Viridiplantae</taxon>
        <taxon>Streptophyta</taxon>
        <taxon>Embryophyta</taxon>
        <taxon>Tracheophyta</taxon>
        <taxon>Spermatophyta</taxon>
        <taxon>Magnoliopsida</taxon>
        <taxon>eudicotyledons</taxon>
        <taxon>Gunneridae</taxon>
        <taxon>Pentapetalae</taxon>
        <taxon>rosids</taxon>
        <taxon>fabids</taxon>
        <taxon>Fabales</taxon>
        <taxon>Fabaceae</taxon>
        <taxon>Papilionoideae</taxon>
        <taxon>50 kb inversion clade</taxon>
        <taxon>dalbergioids sensu lato</taxon>
        <taxon>Dalbergieae</taxon>
        <taxon>Pterocarpus clade</taxon>
        <taxon>Arachis</taxon>
    </lineage>
</organism>
<feature type="domain" description="Plant heme peroxidase family profile" evidence="2">
    <location>
        <begin position="419"/>
        <end position="582"/>
    </location>
</feature>
<dbReference type="GO" id="GO:0020037">
    <property type="term" value="F:heme binding"/>
    <property type="evidence" value="ECO:0007669"/>
    <property type="project" value="InterPro"/>
</dbReference>
<name>A0A445BAC7_ARAHY</name>
<dbReference type="Gene3D" id="1.10.520.10">
    <property type="match status" value="1"/>
</dbReference>
<dbReference type="Pfam" id="PF00141">
    <property type="entry name" value="peroxidase"/>
    <property type="match status" value="1"/>
</dbReference>
<gene>
    <name evidence="3" type="ORF">Ahy_A10g050770</name>
</gene>
<sequence length="686" mass="76518">MEPLRLEKRTKPLWKPSKTREIPSNHVLECSSQKKTRDLPNLTECHACGFKFDVCTGKNGLRTLYSEWRVVLLCSKCFSSVESSRICTYCFSEASSDSFRCIQCRHSVHQNCFLKYRNAAPWSYSCIGSEFSVCVDCWIPKPVAISRSRRKVKGGVIKKKARVIVEKVNSNSRVLGGGDLVRSMEDVVKDANHDMEKKADAAAKAREEAVKKVVVARRAVEVANNALSLVPNREESGLKVDDVKFVDGSVMTSELHLNSSSKTSKRQCLMNTSCLDTPKIWDSSLDSSLKRSDSWDASGYEPSISVGSLDGGSSNDLNRRCIGTSDMKTCANDGGRTAEINAEEIEDEVLNEGEGSCSFRLINHGGEDSGLESDRKQADPALCGDERCNGKPDRYFLKYMRRRCRLKPNIESKPNNKAYLESHDAAVGLRSNCSGELRTIYNASFRSYAPLQARICLQNCFRSLVRLNRLVKFVDLLGLVCVASYPMQACSDQRCVESCRSFSLRPRTNGPTYQVPTGRRDGFVSNFSLADEMPQVTDSIQILKAKFLNKGLTHKDLVLLSVQFKEFDELCDTLKMKKPHSVMVPFPSQGHINPFLKPAKILHTKGFHITFFNHLRLLKSRGSNALNAIPSFNFETIPDGLPPPSNMDATQSNEASLHFVTLPARTASFHSPTLSQNSMLLLILLQ</sequence>
<comment type="caution">
    <text evidence="3">The sequence shown here is derived from an EMBL/GenBank/DDBJ whole genome shotgun (WGS) entry which is preliminary data.</text>
</comment>
<dbReference type="InterPro" id="IPR010255">
    <property type="entry name" value="Haem_peroxidase_sf"/>
</dbReference>
<dbReference type="Gene3D" id="1.10.420.10">
    <property type="entry name" value="Peroxidase, domain 2"/>
    <property type="match status" value="1"/>
</dbReference>
<keyword evidence="4" id="KW-1185">Reference proteome</keyword>
<dbReference type="EMBL" id="SDMP01000010">
    <property type="protein sequence ID" value="RYR35635.1"/>
    <property type="molecule type" value="Genomic_DNA"/>
</dbReference>
<dbReference type="SUPFAM" id="SSF53756">
    <property type="entry name" value="UDP-Glycosyltransferase/glycogen phosphorylase"/>
    <property type="match status" value="1"/>
</dbReference>
<accession>A0A445BAC7</accession>
<protein>
    <recommendedName>
        <fullName evidence="2">Plant heme peroxidase family profile domain-containing protein</fullName>
    </recommendedName>
</protein>
<dbReference type="GO" id="GO:0004601">
    <property type="term" value="F:peroxidase activity"/>
    <property type="evidence" value="ECO:0007669"/>
    <property type="project" value="InterPro"/>
</dbReference>